<dbReference type="EMBL" id="UYRT01090306">
    <property type="protein sequence ID" value="VDN35893.1"/>
    <property type="molecule type" value="Genomic_DNA"/>
</dbReference>
<keyword evidence="1" id="KW-1133">Transmembrane helix</keyword>
<gene>
    <name evidence="2" type="ORF">GPUH_LOCUS20369</name>
</gene>
<sequence>MRSGRIYSSGRLCLRTSVICSFNLAVKPWVISRMFLGSHDLQFSRLRPHRRMLLLPHNLPLFRFIVFVYLVLGVFSFMYIGCDVCIWCSFVGEF</sequence>
<protein>
    <submittedName>
        <fullName evidence="4">Ovule protein</fullName>
    </submittedName>
</protein>
<accession>A0A183EHC9</accession>
<reference evidence="2 3" key="2">
    <citation type="submission" date="2018-11" db="EMBL/GenBank/DDBJ databases">
        <authorList>
            <consortium name="Pathogen Informatics"/>
        </authorList>
    </citation>
    <scope>NUCLEOTIDE SEQUENCE [LARGE SCALE GENOMIC DNA]</scope>
</reference>
<dbReference type="AlphaFoldDB" id="A0A183EHC9"/>
<dbReference type="WBParaSite" id="GPUH_0002039501-mRNA-1">
    <property type="protein sequence ID" value="GPUH_0002039501-mRNA-1"/>
    <property type="gene ID" value="GPUH_0002039501"/>
</dbReference>
<keyword evidence="1" id="KW-0472">Membrane</keyword>
<evidence type="ECO:0000313" key="3">
    <source>
        <dbReference type="Proteomes" id="UP000271098"/>
    </source>
</evidence>
<proteinExistence type="predicted"/>
<keyword evidence="3" id="KW-1185">Reference proteome</keyword>
<organism evidence="4">
    <name type="scientific">Gongylonema pulchrum</name>
    <dbReference type="NCBI Taxonomy" id="637853"/>
    <lineage>
        <taxon>Eukaryota</taxon>
        <taxon>Metazoa</taxon>
        <taxon>Ecdysozoa</taxon>
        <taxon>Nematoda</taxon>
        <taxon>Chromadorea</taxon>
        <taxon>Rhabditida</taxon>
        <taxon>Spirurina</taxon>
        <taxon>Spiruromorpha</taxon>
        <taxon>Spiruroidea</taxon>
        <taxon>Gongylonematidae</taxon>
        <taxon>Gongylonema</taxon>
    </lineage>
</organism>
<evidence type="ECO:0000313" key="2">
    <source>
        <dbReference type="EMBL" id="VDN35893.1"/>
    </source>
</evidence>
<evidence type="ECO:0000256" key="1">
    <source>
        <dbReference type="SAM" id="Phobius"/>
    </source>
</evidence>
<name>A0A183EHC9_9BILA</name>
<keyword evidence="1" id="KW-0812">Transmembrane</keyword>
<evidence type="ECO:0000313" key="4">
    <source>
        <dbReference type="WBParaSite" id="GPUH_0002039501-mRNA-1"/>
    </source>
</evidence>
<dbReference type="Proteomes" id="UP000271098">
    <property type="component" value="Unassembled WGS sequence"/>
</dbReference>
<feature type="transmembrane region" description="Helical" evidence="1">
    <location>
        <begin position="61"/>
        <end position="80"/>
    </location>
</feature>
<reference evidence="4" key="1">
    <citation type="submission" date="2016-06" db="UniProtKB">
        <authorList>
            <consortium name="WormBaseParasite"/>
        </authorList>
    </citation>
    <scope>IDENTIFICATION</scope>
</reference>